<comment type="caution">
    <text evidence="2">The sequence shown here is derived from an EMBL/GenBank/DDBJ whole genome shotgun (WGS) entry which is preliminary data.</text>
</comment>
<feature type="region of interest" description="Disordered" evidence="1">
    <location>
        <begin position="14"/>
        <end position="47"/>
    </location>
</feature>
<reference evidence="2 3" key="1">
    <citation type="submission" date="2019-06" db="EMBL/GenBank/DDBJ databases">
        <title>Genome Sequence of the Brown Rot Fungal Pathogen Monilinia fructicola.</title>
        <authorList>
            <person name="De Miccolis Angelini R.M."/>
            <person name="Landi L."/>
            <person name="Abate D."/>
            <person name="Pollastro S."/>
            <person name="Romanazzi G."/>
            <person name="Faretra F."/>
        </authorList>
    </citation>
    <scope>NUCLEOTIDE SEQUENCE [LARGE SCALE GENOMIC DNA]</scope>
    <source>
        <strain evidence="2 3">Mfrc123</strain>
    </source>
</reference>
<dbReference type="VEuPathDB" id="FungiDB:MFRU_015g01380"/>
<feature type="compositionally biased region" description="Low complexity" evidence="1">
    <location>
        <begin position="15"/>
        <end position="31"/>
    </location>
</feature>
<keyword evidence="3" id="KW-1185">Reference proteome</keyword>
<sequence>MSYTQLQRLKALITSYSESPPRSSSAQQTPSSQPPSPRNMSSSPERPTLISSEILTRKYENYILVSNRLVLEEVETIIGSKLTGGHLYGVAERRDLERQILVLQAINKLSVFRTRKLATWIVRQETLVQKWFERELGVERVDKQVIGDVLLFKLMELIVETVQWNRTVRKWMMNLLFDRRSNGAFEFKKYND</sequence>
<feature type="compositionally biased region" description="Polar residues" evidence="1">
    <location>
        <begin position="38"/>
        <end position="47"/>
    </location>
</feature>
<name>A0A5M9K0H3_MONFR</name>
<evidence type="ECO:0000313" key="3">
    <source>
        <dbReference type="Proteomes" id="UP000322873"/>
    </source>
</evidence>
<protein>
    <submittedName>
        <fullName evidence="2">Uncharacterized protein</fullName>
    </submittedName>
</protein>
<dbReference type="AlphaFoldDB" id="A0A5M9K0H3"/>
<proteinExistence type="predicted"/>
<evidence type="ECO:0000256" key="1">
    <source>
        <dbReference type="SAM" id="MobiDB-lite"/>
    </source>
</evidence>
<evidence type="ECO:0000313" key="2">
    <source>
        <dbReference type="EMBL" id="KAA8574387.1"/>
    </source>
</evidence>
<gene>
    <name evidence="2" type="ORF">EYC84_005863</name>
</gene>
<accession>A0A5M9K0H3</accession>
<dbReference type="Proteomes" id="UP000322873">
    <property type="component" value="Unassembled WGS sequence"/>
</dbReference>
<organism evidence="2 3">
    <name type="scientific">Monilinia fructicola</name>
    <name type="common">Brown rot fungus</name>
    <name type="synonym">Ciboria fructicola</name>
    <dbReference type="NCBI Taxonomy" id="38448"/>
    <lineage>
        <taxon>Eukaryota</taxon>
        <taxon>Fungi</taxon>
        <taxon>Dikarya</taxon>
        <taxon>Ascomycota</taxon>
        <taxon>Pezizomycotina</taxon>
        <taxon>Leotiomycetes</taxon>
        <taxon>Helotiales</taxon>
        <taxon>Sclerotiniaceae</taxon>
        <taxon>Monilinia</taxon>
    </lineage>
</organism>
<dbReference type="OrthoDB" id="3551899at2759"/>
<dbReference type="EMBL" id="VICG01000003">
    <property type="protein sequence ID" value="KAA8574387.1"/>
    <property type="molecule type" value="Genomic_DNA"/>
</dbReference>